<geneLocation type="nucleomorph" evidence="4"/>
<name>A9BKY4_HEMAN</name>
<dbReference type="NCBIfam" id="TIGR00138">
    <property type="entry name" value="rsmG_gidB"/>
    <property type="match status" value="1"/>
</dbReference>
<dbReference type="SUPFAM" id="SSF53335">
    <property type="entry name" value="S-adenosyl-L-methionine-dependent methyltransferases"/>
    <property type="match status" value="1"/>
</dbReference>
<sequence length="247" mass="28797">MVKFFFVSYIMVFSKLNGKEAKSYLTKKKNFSNNLVEFFRKENTNDTFFFTEQLVLTNKYINLISKKTEFNIYRKHFLDTLTIVIFFKCFEKKKKKNACVDIGTGSGFPGLLLSILLPESFFLLVESIQKKSYFHGKIINFLFLNNSITLNSRIEGMGKLKEHRGNYDFLTARAVSEINPLIQFSCPLVKKNGKILLFKQTKMINEELNYSKNSLKTSKKKIKGIYFVSSLNNGRIILLFQNKKENQ</sequence>
<protein>
    <submittedName>
        <fullName evidence="4">Uncharacterized protein</fullName>
    </submittedName>
</protein>
<dbReference type="Proteomes" id="UP000243127">
    <property type="component" value="Nucleomorph 2"/>
</dbReference>
<proteinExistence type="inferred from homology"/>
<dbReference type="Pfam" id="PF02527">
    <property type="entry name" value="GidB"/>
    <property type="match status" value="1"/>
</dbReference>
<evidence type="ECO:0000256" key="2">
    <source>
        <dbReference type="ARBA" id="ARBA00022552"/>
    </source>
</evidence>
<dbReference type="PANTHER" id="PTHR31760:SF0">
    <property type="entry name" value="S-ADENOSYL-L-METHIONINE-DEPENDENT METHYLTRANSFERASES SUPERFAMILY PROTEIN"/>
    <property type="match status" value="1"/>
</dbReference>
<keyword evidence="4" id="KW-0542">Nucleomorph</keyword>
<accession>A9BKY4</accession>
<keyword evidence="3" id="KW-0808">Transferase</keyword>
<gene>
    <name evidence="4" type="ORF">HAN_2g321</name>
</gene>
<organism evidence="4 5">
    <name type="scientific">Hemiselmis andersenii</name>
    <name type="common">Cryptophyte alga</name>
    <dbReference type="NCBI Taxonomy" id="464988"/>
    <lineage>
        <taxon>Eukaryota</taxon>
        <taxon>Cryptophyceae</taxon>
        <taxon>Cryptomonadales</taxon>
        <taxon>Hemiselmidaceae</taxon>
        <taxon>Hemiselmis</taxon>
    </lineage>
</organism>
<keyword evidence="2" id="KW-0698">rRNA processing</keyword>
<dbReference type="InterPro" id="IPR029063">
    <property type="entry name" value="SAM-dependent_MTases_sf"/>
</dbReference>
<dbReference type="HAMAP" id="MF_00074">
    <property type="entry name" value="16SrRNA_methyltr_G"/>
    <property type="match status" value="1"/>
</dbReference>
<dbReference type="PANTHER" id="PTHR31760">
    <property type="entry name" value="S-ADENOSYL-L-METHIONINE-DEPENDENT METHYLTRANSFERASES SUPERFAMILY PROTEIN"/>
    <property type="match status" value="1"/>
</dbReference>
<keyword evidence="1" id="KW-0963">Cytoplasm</keyword>
<dbReference type="InterPro" id="IPR003682">
    <property type="entry name" value="rRNA_ssu_MeTfrase_G"/>
</dbReference>
<dbReference type="AlphaFoldDB" id="A9BKY4"/>
<reference evidence="4 5" key="1">
    <citation type="journal article" date="2007" name="Proc. Natl. Acad. Sci. U.S.A.">
        <title>Nucleomorph genome of Hemiselmis andersenii reveals complete intron loss and compaction as a driver of protein structure and function.</title>
        <authorList>
            <person name="Lane C.E."/>
            <person name="van den Heuvel K."/>
            <person name="Kozera C."/>
            <person name="Curtis B.A."/>
            <person name="Parsons B.J."/>
            <person name="Bowman S."/>
            <person name="Archibald J.M."/>
        </authorList>
    </citation>
    <scope>NUCLEOTIDE SEQUENCE [LARGE SCALE GENOMIC DNA]</scope>
    <source>
        <strain evidence="4 5">CCMP644</strain>
    </source>
</reference>
<evidence type="ECO:0000313" key="5">
    <source>
        <dbReference type="Proteomes" id="UP000243127"/>
    </source>
</evidence>
<dbReference type="RefSeq" id="XP_001712464.1">
    <property type="nucleotide sequence ID" value="XM_001712412.1"/>
</dbReference>
<dbReference type="GO" id="GO:0070043">
    <property type="term" value="F:rRNA (guanine-N7-)-methyltransferase activity"/>
    <property type="evidence" value="ECO:0007669"/>
    <property type="project" value="TreeGrafter"/>
</dbReference>
<evidence type="ECO:0000256" key="3">
    <source>
        <dbReference type="ARBA" id="ARBA00022679"/>
    </source>
</evidence>
<dbReference type="Gene3D" id="3.40.50.150">
    <property type="entry name" value="Vaccinia Virus protein VP39"/>
    <property type="match status" value="1"/>
</dbReference>
<dbReference type="GeneID" id="5739720"/>
<dbReference type="EMBL" id="CP000882">
    <property type="protein sequence ID" value="ABW98139.1"/>
    <property type="molecule type" value="Genomic_DNA"/>
</dbReference>
<dbReference type="GO" id="GO:0005829">
    <property type="term" value="C:cytosol"/>
    <property type="evidence" value="ECO:0007669"/>
    <property type="project" value="TreeGrafter"/>
</dbReference>
<evidence type="ECO:0000256" key="1">
    <source>
        <dbReference type="ARBA" id="ARBA00022490"/>
    </source>
</evidence>
<evidence type="ECO:0000313" key="4">
    <source>
        <dbReference type="EMBL" id="ABW98139.1"/>
    </source>
</evidence>